<feature type="chain" id="PRO_5022729859" description="Lipoprotein" evidence="1">
    <location>
        <begin position="24"/>
        <end position="195"/>
    </location>
</feature>
<name>A0A5C8KDX6_9BACT</name>
<dbReference type="OrthoDB" id="1496206at2"/>
<protein>
    <recommendedName>
        <fullName evidence="4">Lipoprotein</fullName>
    </recommendedName>
</protein>
<keyword evidence="1" id="KW-0732">Signal</keyword>
<dbReference type="AlphaFoldDB" id="A0A5C8KDX6"/>
<sequence>MIKNTFKQALLFFGLLLLVVACGTKKDVDAFREAKYNLVGVNEIHLNGIDLLNKKKPEDFSFSDAAILFSAVSENKLAASSKLALDVKLPEGSQERSMTVTQLKWQLLVNGTNTAQGIVSEPVELHEGLNTISVSSPVILASENGSPSITHLMRLATLFSKADAADKPKITLQIKPTIQTSVGPFEVPAFINIKN</sequence>
<feature type="signal peptide" evidence="1">
    <location>
        <begin position="1"/>
        <end position="23"/>
    </location>
</feature>
<evidence type="ECO:0000256" key="1">
    <source>
        <dbReference type="SAM" id="SignalP"/>
    </source>
</evidence>
<dbReference type="EMBL" id="VRTY01000003">
    <property type="protein sequence ID" value="TXK52421.1"/>
    <property type="molecule type" value="Genomic_DNA"/>
</dbReference>
<accession>A0A5C8KDX6</accession>
<evidence type="ECO:0000313" key="3">
    <source>
        <dbReference type="Proteomes" id="UP000321926"/>
    </source>
</evidence>
<proteinExistence type="predicted"/>
<gene>
    <name evidence="2" type="ORF">FVR03_01510</name>
</gene>
<evidence type="ECO:0000313" key="2">
    <source>
        <dbReference type="EMBL" id="TXK52421.1"/>
    </source>
</evidence>
<keyword evidence="3" id="KW-1185">Reference proteome</keyword>
<dbReference type="Proteomes" id="UP000321926">
    <property type="component" value="Unassembled WGS sequence"/>
</dbReference>
<evidence type="ECO:0008006" key="4">
    <source>
        <dbReference type="Google" id="ProtNLM"/>
    </source>
</evidence>
<dbReference type="RefSeq" id="WP_147919993.1">
    <property type="nucleotide sequence ID" value="NZ_VRTY01000003.1"/>
</dbReference>
<dbReference type="PROSITE" id="PS51257">
    <property type="entry name" value="PROKAR_LIPOPROTEIN"/>
    <property type="match status" value="1"/>
</dbReference>
<reference evidence="2 3" key="1">
    <citation type="submission" date="2019-08" db="EMBL/GenBank/DDBJ databases">
        <authorList>
            <person name="Shi S."/>
        </authorList>
    </citation>
    <scope>NUCLEOTIDE SEQUENCE [LARGE SCALE GENOMIC DNA]</scope>
    <source>
        <strain evidence="2 3">GY10130</strain>
    </source>
</reference>
<organism evidence="2 3">
    <name type="scientific">Pontibacter qinzhouensis</name>
    <dbReference type="NCBI Taxonomy" id="2603253"/>
    <lineage>
        <taxon>Bacteria</taxon>
        <taxon>Pseudomonadati</taxon>
        <taxon>Bacteroidota</taxon>
        <taxon>Cytophagia</taxon>
        <taxon>Cytophagales</taxon>
        <taxon>Hymenobacteraceae</taxon>
        <taxon>Pontibacter</taxon>
    </lineage>
</organism>
<comment type="caution">
    <text evidence="2">The sequence shown here is derived from an EMBL/GenBank/DDBJ whole genome shotgun (WGS) entry which is preliminary data.</text>
</comment>